<dbReference type="SUPFAM" id="SSF48445">
    <property type="entry name" value="14-3-3 protein"/>
    <property type="match status" value="1"/>
</dbReference>
<protein>
    <submittedName>
        <fullName evidence="1">Uncharacterized protein</fullName>
    </submittedName>
</protein>
<dbReference type="OrthoDB" id="9972495at2759"/>
<organism evidence="1 2">
    <name type="scientific">Adineta ricciae</name>
    <name type="common">Rotifer</name>
    <dbReference type="NCBI Taxonomy" id="249248"/>
    <lineage>
        <taxon>Eukaryota</taxon>
        <taxon>Metazoa</taxon>
        <taxon>Spiralia</taxon>
        <taxon>Gnathifera</taxon>
        <taxon>Rotifera</taxon>
        <taxon>Eurotatoria</taxon>
        <taxon>Bdelloidea</taxon>
        <taxon>Adinetida</taxon>
        <taxon>Adinetidae</taxon>
        <taxon>Adineta</taxon>
    </lineage>
</organism>
<gene>
    <name evidence="1" type="ORF">EDS130_LOCUS21627</name>
</gene>
<reference evidence="1" key="1">
    <citation type="submission" date="2021-02" db="EMBL/GenBank/DDBJ databases">
        <authorList>
            <person name="Nowell W R."/>
        </authorList>
    </citation>
    <scope>NUCLEOTIDE SEQUENCE</scope>
</reference>
<dbReference type="InterPro" id="IPR036815">
    <property type="entry name" value="14-3-3_dom_sf"/>
</dbReference>
<comment type="caution">
    <text evidence="1">The sequence shown here is derived from an EMBL/GenBank/DDBJ whole genome shotgun (WGS) entry which is preliminary data.</text>
</comment>
<proteinExistence type="predicted"/>
<evidence type="ECO:0000313" key="2">
    <source>
        <dbReference type="Proteomes" id="UP000663852"/>
    </source>
</evidence>
<evidence type="ECO:0000313" key="1">
    <source>
        <dbReference type="EMBL" id="CAF1131979.1"/>
    </source>
</evidence>
<sequence length="124" mass="14951">MNIVEEYFWQADMAFQSNRLNESCQYICQAIEHLDQPKLTLEQLELLWTVIPKVITHHTRSIERLVHHHQSMPIETEEDQADRCWKFIHCFDENLIQGKNDIDHIHLHRLQADLYLQLSYVSRQ</sequence>
<dbReference type="AlphaFoldDB" id="A0A814RGD4"/>
<accession>A0A814RGD4</accession>
<name>A0A814RGD4_ADIRI</name>
<dbReference type="EMBL" id="CAJNOJ010000110">
    <property type="protein sequence ID" value="CAF1131979.1"/>
    <property type="molecule type" value="Genomic_DNA"/>
</dbReference>
<dbReference type="Proteomes" id="UP000663852">
    <property type="component" value="Unassembled WGS sequence"/>
</dbReference>